<feature type="region of interest" description="Disordered" evidence="1">
    <location>
        <begin position="1"/>
        <end position="38"/>
    </location>
</feature>
<evidence type="ECO:0000313" key="3">
    <source>
        <dbReference type="EMBL" id="CAB4214424.1"/>
    </source>
</evidence>
<organism evidence="2">
    <name type="scientific">uncultured Caudovirales phage</name>
    <dbReference type="NCBI Taxonomy" id="2100421"/>
    <lineage>
        <taxon>Viruses</taxon>
        <taxon>Duplodnaviria</taxon>
        <taxon>Heunggongvirae</taxon>
        <taxon>Uroviricota</taxon>
        <taxon>Caudoviricetes</taxon>
        <taxon>Peduoviridae</taxon>
        <taxon>Maltschvirus</taxon>
        <taxon>Maltschvirus maltsch</taxon>
    </lineage>
</organism>
<evidence type="ECO:0000256" key="1">
    <source>
        <dbReference type="SAM" id="MobiDB-lite"/>
    </source>
</evidence>
<sequence length="166" mass="18599">MAQPAIPNPIKASSIETGLTPRGAPKQEAQSSDKERTVADIVIQSIKKEDPSVDPMQYAARLGVAEKNGMVKLLKMHNTVFILKPMENGVVELHTSSIEPPNQIVERWKKVPNSLKQMGFRKLISYSENPVINRLVQQTGLPVKITQSQRMLGDKMVPSYKYELDF</sequence>
<protein>
    <submittedName>
        <fullName evidence="2">Uncharacterized protein</fullName>
    </submittedName>
</protein>
<reference evidence="2" key="1">
    <citation type="submission" date="2020-05" db="EMBL/GenBank/DDBJ databases">
        <authorList>
            <person name="Chiriac C."/>
            <person name="Salcher M."/>
            <person name="Ghai R."/>
            <person name="Kavagutti S V."/>
        </authorList>
    </citation>
    <scope>NUCLEOTIDE SEQUENCE</scope>
</reference>
<dbReference type="EMBL" id="LR796884">
    <property type="protein sequence ID" value="CAB4172462.1"/>
    <property type="molecule type" value="Genomic_DNA"/>
</dbReference>
<accession>A0A6J5PMV2</accession>
<dbReference type="EMBL" id="LR797408">
    <property type="protein sequence ID" value="CAB4214424.1"/>
    <property type="molecule type" value="Genomic_DNA"/>
</dbReference>
<proteinExistence type="predicted"/>
<name>A0A6J5PMV2_9CAUD</name>
<gene>
    <name evidence="3" type="ORF">UFOVP1465_41</name>
    <name evidence="2" type="ORF">UFOVP937_4</name>
</gene>
<evidence type="ECO:0000313" key="2">
    <source>
        <dbReference type="EMBL" id="CAB4172462.1"/>
    </source>
</evidence>